<evidence type="ECO:0000313" key="2">
    <source>
        <dbReference type="EMBL" id="MBM7797221.1"/>
    </source>
</evidence>
<accession>A0ABS2RGB1</accession>
<gene>
    <name evidence="2" type="ORF">JOE57_000142</name>
</gene>
<dbReference type="RefSeq" id="WP_204915943.1">
    <property type="nucleotide sequence ID" value="NZ_BAAAQP010000003.1"/>
</dbReference>
<proteinExistence type="predicted"/>
<evidence type="ECO:0000313" key="3">
    <source>
        <dbReference type="Proteomes" id="UP000704762"/>
    </source>
</evidence>
<sequence>MALTFAGTLDHAEVVRAVDALADVVSAPEVAAAWEQESALPGMTVGGVVRHLVSQPECAVEFLRLGPQTGAETVCLTDYYARVDWLHARIDAPENTSIRDDFNELAQAGHVASLDILEQARAALPSAMAASGPTTYVPWQDCALNLDDFLVCRLLEIVVHADDLAASLGRPTPQFDNAVLDPVAALLGVLSLRRHGQDTVVRALARSERAGGPVSAF</sequence>
<dbReference type="Gene3D" id="1.20.120.450">
    <property type="entry name" value="dinb family like domain"/>
    <property type="match status" value="1"/>
</dbReference>
<evidence type="ECO:0000259" key="1">
    <source>
        <dbReference type="Pfam" id="PF11716"/>
    </source>
</evidence>
<dbReference type="Pfam" id="PF11716">
    <property type="entry name" value="MDMPI_N"/>
    <property type="match status" value="1"/>
</dbReference>
<dbReference type="InterPro" id="IPR034660">
    <property type="entry name" value="DinB/YfiT-like"/>
</dbReference>
<keyword evidence="3" id="KW-1185">Reference proteome</keyword>
<comment type="caution">
    <text evidence="2">The sequence shown here is derived from an EMBL/GenBank/DDBJ whole genome shotgun (WGS) entry which is preliminary data.</text>
</comment>
<dbReference type="Proteomes" id="UP000704762">
    <property type="component" value="Unassembled WGS sequence"/>
</dbReference>
<feature type="domain" description="Mycothiol-dependent maleylpyruvate isomerase metal-binding" evidence="1">
    <location>
        <begin position="16"/>
        <end position="165"/>
    </location>
</feature>
<protein>
    <recommendedName>
        <fullName evidence="1">Mycothiol-dependent maleylpyruvate isomerase metal-binding domain-containing protein</fullName>
    </recommendedName>
</protein>
<dbReference type="SUPFAM" id="SSF109854">
    <property type="entry name" value="DinB/YfiT-like putative metalloenzymes"/>
    <property type="match status" value="1"/>
</dbReference>
<dbReference type="EMBL" id="JAFBCF010000001">
    <property type="protein sequence ID" value="MBM7797221.1"/>
    <property type="molecule type" value="Genomic_DNA"/>
</dbReference>
<dbReference type="InterPro" id="IPR024344">
    <property type="entry name" value="MDMPI_metal-binding"/>
</dbReference>
<reference evidence="2 3" key="1">
    <citation type="submission" date="2021-01" db="EMBL/GenBank/DDBJ databases">
        <title>Sequencing the genomes of 1000 actinobacteria strains.</title>
        <authorList>
            <person name="Klenk H.-P."/>
        </authorList>
    </citation>
    <scope>NUCLEOTIDE SEQUENCE [LARGE SCALE GENOMIC DNA]</scope>
    <source>
        <strain evidence="2 3">DSM 18662</strain>
    </source>
</reference>
<organism evidence="2 3">
    <name type="scientific">Microlunatus panaciterrae</name>
    <dbReference type="NCBI Taxonomy" id="400768"/>
    <lineage>
        <taxon>Bacteria</taxon>
        <taxon>Bacillati</taxon>
        <taxon>Actinomycetota</taxon>
        <taxon>Actinomycetes</taxon>
        <taxon>Propionibacteriales</taxon>
        <taxon>Propionibacteriaceae</taxon>
        <taxon>Microlunatus</taxon>
    </lineage>
</organism>
<name>A0ABS2RGB1_9ACTN</name>